<dbReference type="PANTHER" id="PTHR31964:SF124">
    <property type="entry name" value="ADENINE NUCLEOTIDE ALPHA HYDROLASES-LIKE SUPERFAMILY PROTEIN"/>
    <property type="match status" value="1"/>
</dbReference>
<dbReference type="InterPro" id="IPR006016">
    <property type="entry name" value="UspA"/>
</dbReference>
<sequence>MEEKGVAATSGGPAAGAEASAGTMKVVVAVDASEESLHALAWALDNIVVRRAAGGCGGVSSLVVVHAQPGADHYVYPVAAHGAIAYAPAAAIESMRKAQDEISTKVVSRALDACKQREVNATGAILEGDAKEAICQAVEEMHADLLVLGSRGLGKIKRQRQRLPRPSRVLPRPGGEAIQGARQVNSAPC</sequence>
<keyword evidence="4" id="KW-1185">Reference proteome</keyword>
<dbReference type="Pfam" id="PF00582">
    <property type="entry name" value="Usp"/>
    <property type="match status" value="1"/>
</dbReference>
<evidence type="ECO:0000256" key="1">
    <source>
        <dbReference type="SAM" id="MobiDB-lite"/>
    </source>
</evidence>
<dbReference type="CDD" id="cd23659">
    <property type="entry name" value="USP_At3g01520-like"/>
    <property type="match status" value="1"/>
</dbReference>
<proteinExistence type="predicted"/>
<accession>A0A8J6BXA4</accession>
<feature type="domain" description="UspA" evidence="2">
    <location>
        <begin position="24"/>
        <end position="158"/>
    </location>
</feature>
<reference evidence="3" key="2">
    <citation type="submission" date="2021-02" db="EMBL/GenBank/DDBJ databases">
        <authorList>
            <person name="Kimball J.A."/>
            <person name="Haas M.W."/>
            <person name="Macchietto M."/>
            <person name="Kono T."/>
            <person name="Duquette J."/>
            <person name="Shao M."/>
        </authorList>
    </citation>
    <scope>NUCLEOTIDE SEQUENCE</scope>
    <source>
        <tissue evidence="3">Fresh leaf tissue</tissue>
    </source>
</reference>
<evidence type="ECO:0000259" key="2">
    <source>
        <dbReference type="Pfam" id="PF00582"/>
    </source>
</evidence>
<name>A0A8J6BXA4_ZIZPA</name>
<comment type="caution">
    <text evidence="3">The sequence shown here is derived from an EMBL/GenBank/DDBJ whole genome shotgun (WGS) entry which is preliminary data.</text>
</comment>
<reference evidence="3" key="1">
    <citation type="journal article" date="2021" name="bioRxiv">
        <title>Whole Genome Assembly and Annotation of Northern Wild Rice, Zizania palustris L., Supports a Whole Genome Duplication in the Zizania Genus.</title>
        <authorList>
            <person name="Haas M."/>
            <person name="Kono T."/>
            <person name="Macchietto M."/>
            <person name="Millas R."/>
            <person name="McGilp L."/>
            <person name="Shao M."/>
            <person name="Duquette J."/>
            <person name="Hirsch C.N."/>
            <person name="Kimball J."/>
        </authorList>
    </citation>
    <scope>NUCLEOTIDE SEQUENCE</scope>
    <source>
        <tissue evidence="3">Fresh leaf tissue</tissue>
    </source>
</reference>
<evidence type="ECO:0000313" key="4">
    <source>
        <dbReference type="Proteomes" id="UP000729402"/>
    </source>
</evidence>
<dbReference type="Proteomes" id="UP000729402">
    <property type="component" value="Unassembled WGS sequence"/>
</dbReference>
<gene>
    <name evidence="3" type="ORF">GUJ93_ZPchr0013g36685</name>
</gene>
<organism evidence="3 4">
    <name type="scientific">Zizania palustris</name>
    <name type="common">Northern wild rice</name>
    <dbReference type="NCBI Taxonomy" id="103762"/>
    <lineage>
        <taxon>Eukaryota</taxon>
        <taxon>Viridiplantae</taxon>
        <taxon>Streptophyta</taxon>
        <taxon>Embryophyta</taxon>
        <taxon>Tracheophyta</taxon>
        <taxon>Spermatophyta</taxon>
        <taxon>Magnoliopsida</taxon>
        <taxon>Liliopsida</taxon>
        <taxon>Poales</taxon>
        <taxon>Poaceae</taxon>
        <taxon>BOP clade</taxon>
        <taxon>Oryzoideae</taxon>
        <taxon>Oryzeae</taxon>
        <taxon>Zizaniinae</taxon>
        <taxon>Zizania</taxon>
    </lineage>
</organism>
<dbReference type="AlphaFoldDB" id="A0A8J6BXA4"/>
<dbReference type="EMBL" id="JAAALK010000079">
    <property type="protein sequence ID" value="KAG8098159.1"/>
    <property type="molecule type" value="Genomic_DNA"/>
</dbReference>
<evidence type="ECO:0000313" key="3">
    <source>
        <dbReference type="EMBL" id="KAG8098159.1"/>
    </source>
</evidence>
<protein>
    <recommendedName>
        <fullName evidence="2">UspA domain-containing protein</fullName>
    </recommendedName>
</protein>
<dbReference type="OrthoDB" id="843225at2759"/>
<dbReference type="PANTHER" id="PTHR31964">
    <property type="entry name" value="ADENINE NUCLEOTIDE ALPHA HYDROLASES-LIKE SUPERFAMILY PROTEIN"/>
    <property type="match status" value="1"/>
</dbReference>
<feature type="region of interest" description="Disordered" evidence="1">
    <location>
        <begin position="158"/>
        <end position="189"/>
    </location>
</feature>